<keyword evidence="3 6" id="KW-0663">Pyridoxal phosphate</keyword>
<evidence type="ECO:0000313" key="10">
    <source>
        <dbReference type="Proteomes" id="UP000242881"/>
    </source>
</evidence>
<feature type="domain" description="Tryptophan synthase beta chain-like PALP" evidence="7">
    <location>
        <begin position="101"/>
        <end position="317"/>
    </location>
</feature>
<dbReference type="NCBIfam" id="TIGR00260">
    <property type="entry name" value="thrC"/>
    <property type="match status" value="1"/>
</dbReference>
<feature type="domain" description="Threonine synthase N-terminal" evidence="8">
    <location>
        <begin position="2"/>
        <end position="79"/>
    </location>
</feature>
<dbReference type="InterPro" id="IPR037158">
    <property type="entry name" value="Thr_synth_N_sf"/>
</dbReference>
<dbReference type="InterPro" id="IPR001926">
    <property type="entry name" value="TrpB-like_PALP"/>
</dbReference>
<dbReference type="GO" id="GO:0009088">
    <property type="term" value="P:threonine biosynthetic process"/>
    <property type="evidence" value="ECO:0007669"/>
    <property type="project" value="UniProtKB-UniRule"/>
</dbReference>
<comment type="cofactor">
    <cofactor evidence="1 6">
        <name>pyridoxal 5'-phosphate</name>
        <dbReference type="ChEBI" id="CHEBI:597326"/>
    </cofactor>
</comment>
<dbReference type="InterPro" id="IPR051166">
    <property type="entry name" value="Threonine_Synthase"/>
</dbReference>
<dbReference type="AlphaFoldDB" id="A0A2J6WJY8"/>
<evidence type="ECO:0000259" key="8">
    <source>
        <dbReference type="Pfam" id="PF14821"/>
    </source>
</evidence>
<comment type="caution">
    <text evidence="9">The sequence shown here is derived from an EMBL/GenBank/DDBJ whole genome shotgun (WGS) entry which is preliminary data.</text>
</comment>
<dbReference type="Pfam" id="PF14821">
    <property type="entry name" value="Thr_synth_N"/>
    <property type="match status" value="1"/>
</dbReference>
<dbReference type="CDD" id="cd01560">
    <property type="entry name" value="Thr-synth_2"/>
    <property type="match status" value="1"/>
</dbReference>
<dbReference type="SUPFAM" id="SSF53686">
    <property type="entry name" value="Tryptophan synthase beta subunit-like PLP-dependent enzymes"/>
    <property type="match status" value="1"/>
</dbReference>
<dbReference type="RefSeq" id="WP_424605262.1">
    <property type="nucleotide sequence ID" value="NZ_JBNAVA010000003.1"/>
</dbReference>
<dbReference type="EMBL" id="PNIN01000050">
    <property type="protein sequence ID" value="PMP70678.1"/>
    <property type="molecule type" value="Genomic_DNA"/>
</dbReference>
<accession>A0A2J6WJY8</accession>
<evidence type="ECO:0000256" key="4">
    <source>
        <dbReference type="ARBA" id="ARBA00023239"/>
    </source>
</evidence>
<gene>
    <name evidence="9" type="ORF">C0187_05065</name>
</gene>
<dbReference type="InterPro" id="IPR029144">
    <property type="entry name" value="Thr_synth_N"/>
</dbReference>
<dbReference type="Pfam" id="PF00291">
    <property type="entry name" value="PALP"/>
    <property type="match status" value="1"/>
</dbReference>
<dbReference type="Pfam" id="PF24857">
    <property type="entry name" value="THR4_C"/>
    <property type="match status" value="1"/>
</dbReference>
<proteinExistence type="inferred from homology"/>
<dbReference type="Proteomes" id="UP000242881">
    <property type="component" value="Unassembled WGS sequence"/>
</dbReference>
<dbReference type="EC" id="4.2.3.1" evidence="5"/>
<evidence type="ECO:0000256" key="3">
    <source>
        <dbReference type="ARBA" id="ARBA00022898"/>
    </source>
</evidence>
<evidence type="ECO:0000259" key="7">
    <source>
        <dbReference type="Pfam" id="PF00291"/>
    </source>
</evidence>
<feature type="modified residue" description="N6-(pyridoxal phosphate)lysine" evidence="6">
    <location>
        <position position="111"/>
    </location>
</feature>
<comment type="similarity">
    <text evidence="2">Belongs to the threonine synthase family.</text>
</comment>
<evidence type="ECO:0000313" key="9">
    <source>
        <dbReference type="EMBL" id="PMP70678.1"/>
    </source>
</evidence>
<dbReference type="InterPro" id="IPR004450">
    <property type="entry name" value="Thr_synthase-like"/>
</dbReference>
<evidence type="ECO:0000256" key="2">
    <source>
        <dbReference type="ARBA" id="ARBA00005517"/>
    </source>
</evidence>
<evidence type="ECO:0000256" key="1">
    <source>
        <dbReference type="ARBA" id="ARBA00001933"/>
    </source>
</evidence>
<keyword evidence="4" id="KW-0456">Lyase</keyword>
<dbReference type="PANTHER" id="PTHR42690">
    <property type="entry name" value="THREONINE SYNTHASE FAMILY MEMBER"/>
    <property type="match status" value="1"/>
</dbReference>
<dbReference type="GO" id="GO:0004795">
    <property type="term" value="F:threonine synthase activity"/>
    <property type="evidence" value="ECO:0007669"/>
    <property type="project" value="UniProtKB-UniRule"/>
</dbReference>
<organism evidence="9 10">
    <name type="scientific">Calditerrivibrio nitroreducens</name>
    <dbReference type="NCBI Taxonomy" id="477976"/>
    <lineage>
        <taxon>Bacteria</taxon>
        <taxon>Pseudomonadati</taxon>
        <taxon>Deferribacterota</taxon>
        <taxon>Deferribacteres</taxon>
        <taxon>Deferribacterales</taxon>
        <taxon>Calditerrivibrionaceae</taxon>
    </lineage>
</organism>
<dbReference type="PANTHER" id="PTHR42690:SF1">
    <property type="entry name" value="THREONINE SYNTHASE-LIKE 2"/>
    <property type="match status" value="1"/>
</dbReference>
<dbReference type="FunFam" id="3.90.1380.10:FF:000003">
    <property type="entry name" value="THR4p Threonine synthase"/>
    <property type="match status" value="1"/>
</dbReference>
<evidence type="ECO:0000256" key="5">
    <source>
        <dbReference type="NCBIfam" id="TIGR00260"/>
    </source>
</evidence>
<reference evidence="9 10" key="1">
    <citation type="submission" date="2018-01" db="EMBL/GenBank/DDBJ databases">
        <title>Metagenomic assembled genomes from two thermal pools in the Uzon Caldera, Kamchatka, Russia.</title>
        <authorList>
            <person name="Wilkins L."/>
            <person name="Ettinger C."/>
        </authorList>
    </citation>
    <scope>NUCLEOTIDE SEQUENCE [LARGE SCALE GENOMIC DNA]</scope>
    <source>
        <strain evidence="9">ZAV-05</strain>
    </source>
</reference>
<protein>
    <recommendedName>
        <fullName evidence="5">Threonine synthase</fullName>
        <ecNumber evidence="5">4.2.3.1</ecNumber>
    </recommendedName>
</protein>
<name>A0A2J6WJY8_9BACT</name>
<dbReference type="InterPro" id="IPR036052">
    <property type="entry name" value="TrpB-like_PALP_sf"/>
</dbReference>
<evidence type="ECO:0000256" key="6">
    <source>
        <dbReference type="PIRSR" id="PIRSR604450-51"/>
    </source>
</evidence>
<dbReference type="Gene3D" id="3.90.1380.10">
    <property type="entry name" value="Threonine synthase, N-terminal domain"/>
    <property type="match status" value="1"/>
</dbReference>
<sequence>MKYKSTRGKVNQLSFSETVLMGLADDGGLIIPEKIPQIGKEEILRLSDLPYKELALNIMEYFIDDIPRIDLKTIINDSYSAFDTEEVIPVVSFGGNLFIGEIFHGPTHAFKDIALQFLGNLFSFILNQKGQKMNILGATSGDTGSAAIYGFKGKKDINIFILHPHGKVSPVQELQMTTVDDKNVFNIAIEGTFDDCQFIVKSIFNDLEFKKRYSLGAINSINWSRVLAQIIYYFYTYFKSTKGNDELPEVYFAVPTGNFGNIFAGYVAKKMGLPIKKLILATNENNILTRFINNGDYSLSKVVETYSPSMDIQIASNLERYLYFLYNEESEILSEKMNEFEKNKRLSFKGDELKKIQSDFVSISTSNEQTLKTIKNFYKKYSYILDPHTACAINAVEAVYNTQDIFIALATAHPAKFEDAIVKAIGIKPEEPSRIKQIKGKPKRFTILQNSIEDVKRFIQEALS</sequence>
<dbReference type="Gene3D" id="3.40.50.1100">
    <property type="match status" value="2"/>
</dbReference>